<dbReference type="EMBL" id="CAJVQB010133868">
    <property type="protein sequence ID" value="CAG8854137.1"/>
    <property type="molecule type" value="Genomic_DNA"/>
</dbReference>
<organism evidence="1 2">
    <name type="scientific">Gigaspora margarita</name>
    <dbReference type="NCBI Taxonomy" id="4874"/>
    <lineage>
        <taxon>Eukaryota</taxon>
        <taxon>Fungi</taxon>
        <taxon>Fungi incertae sedis</taxon>
        <taxon>Mucoromycota</taxon>
        <taxon>Glomeromycotina</taxon>
        <taxon>Glomeromycetes</taxon>
        <taxon>Diversisporales</taxon>
        <taxon>Gigasporaceae</taxon>
        <taxon>Gigaspora</taxon>
    </lineage>
</organism>
<protein>
    <submittedName>
        <fullName evidence="1">23449_t:CDS:1</fullName>
    </submittedName>
</protein>
<accession>A0ABN7XG40</accession>
<reference evidence="1 2" key="1">
    <citation type="submission" date="2021-06" db="EMBL/GenBank/DDBJ databases">
        <authorList>
            <person name="Kallberg Y."/>
            <person name="Tangrot J."/>
            <person name="Rosling A."/>
        </authorList>
    </citation>
    <scope>NUCLEOTIDE SEQUENCE [LARGE SCALE GENOMIC DNA]</scope>
    <source>
        <strain evidence="1 2">120-4 pot B 10/14</strain>
    </source>
</reference>
<feature type="non-terminal residue" evidence="1">
    <location>
        <position position="48"/>
    </location>
</feature>
<feature type="non-terminal residue" evidence="1">
    <location>
        <position position="1"/>
    </location>
</feature>
<evidence type="ECO:0000313" key="1">
    <source>
        <dbReference type="EMBL" id="CAG8854137.1"/>
    </source>
</evidence>
<name>A0ABN7XG40_GIGMA</name>
<comment type="caution">
    <text evidence="1">The sequence shown here is derived from an EMBL/GenBank/DDBJ whole genome shotgun (WGS) entry which is preliminary data.</text>
</comment>
<proteinExistence type="predicted"/>
<dbReference type="Proteomes" id="UP000789901">
    <property type="component" value="Unassembled WGS sequence"/>
</dbReference>
<gene>
    <name evidence="1" type="ORF">GMARGA_LOCUS42958</name>
</gene>
<sequence>SLPILTPFCDAIESQLFSTQGLPSMFPIPVPPGVIFTRPLQGSQIGIV</sequence>
<evidence type="ECO:0000313" key="2">
    <source>
        <dbReference type="Proteomes" id="UP000789901"/>
    </source>
</evidence>
<keyword evidence="2" id="KW-1185">Reference proteome</keyword>